<gene>
    <name evidence="1" type="ORF">AAH949_06230</name>
</gene>
<sequence>MKIKILVCYHKISPILLLPFLQPILVGAKRNDENTIKELSKAYKKI</sequence>
<protein>
    <submittedName>
        <fullName evidence="1">Uncharacterized protein</fullName>
    </submittedName>
</protein>
<evidence type="ECO:0000313" key="1">
    <source>
        <dbReference type="EMBL" id="XBJ28696.1"/>
    </source>
</evidence>
<dbReference type="RefSeq" id="WP_348518252.1">
    <property type="nucleotide sequence ID" value="NZ_CP155620.1"/>
</dbReference>
<proteinExistence type="predicted"/>
<dbReference type="EMBL" id="CP155620">
    <property type="protein sequence ID" value="XBJ28696.1"/>
    <property type="molecule type" value="Genomic_DNA"/>
</dbReference>
<name>A0AAU7E662_9BACT</name>
<reference evidence="1" key="1">
    <citation type="submission" date="2024-05" db="EMBL/GenBank/DDBJ databases">
        <title>Campylobacter coli isolated from environmental waters in Slovenia.</title>
        <authorList>
            <person name="Zautner A.E."/>
            <person name="Bunk B."/>
            <person name="Riedel T."/>
            <person name="Sproeer C."/>
        </authorList>
    </citation>
    <scope>NUCLEOTIDE SEQUENCE</scope>
    <source>
        <strain evidence="1">CCS1377</strain>
    </source>
</reference>
<organism evidence="1">
    <name type="scientific">Campylobacter sp. CCS1377</name>
    <dbReference type="NCBI Taxonomy" id="3158229"/>
    <lineage>
        <taxon>Bacteria</taxon>
        <taxon>Pseudomonadati</taxon>
        <taxon>Campylobacterota</taxon>
        <taxon>Epsilonproteobacteria</taxon>
        <taxon>Campylobacterales</taxon>
        <taxon>Campylobacteraceae</taxon>
        <taxon>Campylobacter</taxon>
    </lineage>
</organism>
<dbReference type="AlphaFoldDB" id="A0AAU7E662"/>
<accession>A0AAU7E662</accession>